<evidence type="ECO:0000256" key="5">
    <source>
        <dbReference type="ARBA" id="ARBA00022932"/>
    </source>
</evidence>
<accession>A0A7V5NZP7</accession>
<organism evidence="8">
    <name type="scientific">Thermodesulfatator atlanticus</name>
    <dbReference type="NCBI Taxonomy" id="501497"/>
    <lineage>
        <taxon>Bacteria</taxon>
        <taxon>Pseudomonadati</taxon>
        <taxon>Thermodesulfobacteriota</taxon>
        <taxon>Thermodesulfobacteria</taxon>
        <taxon>Thermodesulfobacteriales</taxon>
        <taxon>Thermodesulfatatoraceae</taxon>
        <taxon>Thermodesulfatator</taxon>
    </lineage>
</organism>
<dbReference type="SUPFAM" id="SSF48019">
    <property type="entry name" value="post-AAA+ oligomerization domain-like"/>
    <property type="match status" value="1"/>
</dbReference>
<proteinExistence type="inferred from homology"/>
<dbReference type="GO" id="GO:0003677">
    <property type="term" value="F:DNA binding"/>
    <property type="evidence" value="ECO:0007669"/>
    <property type="project" value="InterPro"/>
</dbReference>
<dbReference type="PANTHER" id="PTHR34388">
    <property type="entry name" value="DNA POLYMERASE III SUBUNIT DELTA"/>
    <property type="match status" value="1"/>
</dbReference>
<protein>
    <recommendedName>
        <fullName evidence="1">DNA-directed DNA polymerase</fullName>
        <ecNumber evidence="1">2.7.7.7</ecNumber>
    </recommendedName>
</protein>
<evidence type="ECO:0000256" key="1">
    <source>
        <dbReference type="ARBA" id="ARBA00012417"/>
    </source>
</evidence>
<evidence type="ECO:0000256" key="2">
    <source>
        <dbReference type="ARBA" id="ARBA00022679"/>
    </source>
</evidence>
<comment type="similarity">
    <text evidence="6">Belongs to the DNA polymerase HolA subunit family.</text>
</comment>
<dbReference type="GO" id="GO:0009360">
    <property type="term" value="C:DNA polymerase III complex"/>
    <property type="evidence" value="ECO:0007669"/>
    <property type="project" value="TreeGrafter"/>
</dbReference>
<dbReference type="Gene3D" id="1.10.8.60">
    <property type="match status" value="1"/>
</dbReference>
<dbReference type="Proteomes" id="UP000886101">
    <property type="component" value="Unassembled WGS sequence"/>
</dbReference>
<evidence type="ECO:0000256" key="4">
    <source>
        <dbReference type="ARBA" id="ARBA00022705"/>
    </source>
</evidence>
<reference evidence="8" key="1">
    <citation type="journal article" date="2020" name="mSystems">
        <title>Genome- and Community-Level Interaction Insights into Carbon Utilization and Element Cycling Functions of Hydrothermarchaeota in Hydrothermal Sediment.</title>
        <authorList>
            <person name="Zhou Z."/>
            <person name="Liu Y."/>
            <person name="Xu W."/>
            <person name="Pan J."/>
            <person name="Luo Z.H."/>
            <person name="Li M."/>
        </authorList>
    </citation>
    <scope>NUCLEOTIDE SEQUENCE [LARGE SCALE GENOMIC DNA]</scope>
    <source>
        <strain evidence="8">HyVt-533</strain>
    </source>
</reference>
<dbReference type="EMBL" id="DROK01000148">
    <property type="protein sequence ID" value="HHI97209.1"/>
    <property type="molecule type" value="Genomic_DNA"/>
</dbReference>
<keyword evidence="5" id="KW-0239">DNA-directed DNA polymerase</keyword>
<evidence type="ECO:0000256" key="6">
    <source>
        <dbReference type="ARBA" id="ARBA00034754"/>
    </source>
</evidence>
<dbReference type="Gene3D" id="3.40.50.300">
    <property type="entry name" value="P-loop containing nucleotide triphosphate hydrolases"/>
    <property type="match status" value="1"/>
</dbReference>
<comment type="catalytic activity">
    <reaction evidence="7">
        <text>DNA(n) + a 2'-deoxyribonucleoside 5'-triphosphate = DNA(n+1) + diphosphate</text>
        <dbReference type="Rhea" id="RHEA:22508"/>
        <dbReference type="Rhea" id="RHEA-COMP:17339"/>
        <dbReference type="Rhea" id="RHEA-COMP:17340"/>
        <dbReference type="ChEBI" id="CHEBI:33019"/>
        <dbReference type="ChEBI" id="CHEBI:61560"/>
        <dbReference type="ChEBI" id="CHEBI:173112"/>
        <dbReference type="EC" id="2.7.7.7"/>
    </reaction>
</comment>
<name>A0A7V5NZP7_9BACT</name>
<keyword evidence="4" id="KW-0235">DNA replication</keyword>
<keyword evidence="2 8" id="KW-0808">Transferase</keyword>
<evidence type="ECO:0000256" key="3">
    <source>
        <dbReference type="ARBA" id="ARBA00022695"/>
    </source>
</evidence>
<keyword evidence="3 8" id="KW-0548">Nucleotidyltransferase</keyword>
<dbReference type="EC" id="2.7.7.7" evidence="1"/>
<evidence type="ECO:0000313" key="8">
    <source>
        <dbReference type="EMBL" id="HHI97209.1"/>
    </source>
</evidence>
<dbReference type="NCBIfam" id="TIGR01128">
    <property type="entry name" value="holA"/>
    <property type="match status" value="1"/>
</dbReference>
<dbReference type="GO" id="GO:0003887">
    <property type="term" value="F:DNA-directed DNA polymerase activity"/>
    <property type="evidence" value="ECO:0007669"/>
    <property type="project" value="UniProtKB-KW"/>
</dbReference>
<dbReference type="SUPFAM" id="SSF52540">
    <property type="entry name" value="P-loop containing nucleoside triphosphate hydrolases"/>
    <property type="match status" value="1"/>
</dbReference>
<dbReference type="PANTHER" id="PTHR34388:SF1">
    <property type="entry name" value="DNA POLYMERASE III SUBUNIT DELTA"/>
    <property type="match status" value="1"/>
</dbReference>
<dbReference type="AlphaFoldDB" id="A0A7V5NZP7"/>
<dbReference type="InterPro" id="IPR027417">
    <property type="entry name" value="P-loop_NTPase"/>
</dbReference>
<evidence type="ECO:0000256" key="7">
    <source>
        <dbReference type="ARBA" id="ARBA00049244"/>
    </source>
</evidence>
<dbReference type="GO" id="GO:0006261">
    <property type="term" value="P:DNA-templated DNA replication"/>
    <property type="evidence" value="ECO:0007669"/>
    <property type="project" value="TreeGrafter"/>
</dbReference>
<dbReference type="InterPro" id="IPR005790">
    <property type="entry name" value="DNA_polIII_delta"/>
</dbReference>
<comment type="caution">
    <text evidence="8">The sequence shown here is derived from an EMBL/GenBank/DDBJ whole genome shotgun (WGS) entry which is preliminary data.</text>
</comment>
<sequence length="369" mass="42297">MPVFKRPHFEKIIALAEKGRIAPLYLFLGDQLVGQELLRRLWQKLGELGHQLEELDLGEVSWETAWNRLKTPALIGRKVFHLKNPSAALNHLTPAFFSFLEKHKARLSLCLVLEALKENHPLYLFALEKGVLVPLPSPRKRDLLKTEIPEILAAFNKKMDRQTAEELLFLVGEDLVALEQELTKLSLYVGERAVITVEDVREVVSPHAESAPYQLLEAFWREGAAGALNVLRGLLLQGLYPLVILATLVTYFKRLFLIKEILARAEALARSRDFSSFKNLYAQVLKELFPHRPPKELQKLHPYAAYKMVPQAQKVPQEAFSQIFKELLALDAKLKRGGLPEEEFFLFFCFLEKVMRARREGPRFQAISL</sequence>
<gene>
    <name evidence="8" type="primary">holA</name>
    <name evidence="8" type="ORF">ENJ96_05090</name>
</gene>
<dbReference type="InterPro" id="IPR008921">
    <property type="entry name" value="DNA_pol3_clamp-load_cplx_C"/>
</dbReference>
<dbReference type="Gene3D" id="1.20.272.10">
    <property type="match status" value="1"/>
</dbReference>